<accession>A0A7K7BIE4</accession>
<evidence type="ECO:0000256" key="1">
    <source>
        <dbReference type="ARBA" id="ARBA00010879"/>
    </source>
</evidence>
<evidence type="ECO:0000259" key="3">
    <source>
        <dbReference type="PROSITE" id="PS50878"/>
    </source>
</evidence>
<dbReference type="Gene3D" id="3.30.70.270">
    <property type="match status" value="2"/>
</dbReference>
<name>A0A7K7BIE4_9AVES</name>
<dbReference type="InterPro" id="IPR043502">
    <property type="entry name" value="DNA/RNA_pol_sf"/>
</dbReference>
<dbReference type="EC" id="3.1.26.4" evidence="2"/>
<evidence type="ECO:0000256" key="2">
    <source>
        <dbReference type="ARBA" id="ARBA00012180"/>
    </source>
</evidence>
<dbReference type="InterPro" id="IPR000477">
    <property type="entry name" value="RT_dom"/>
</dbReference>
<sequence>ATLDVKDMFFMVPLQEKDREKFAFTWDGIQYTFNRLPQGYKHSPTIAHAALAELLQTVSLTQGVKLYQYIDDILIGGDSPEKVEEAATAVWQTLHKADIEVPPGKCQGPSKKVKFLGTWWVAGSAVIPPDTLRKELQQLMGTLGYWRKHVPGFSIIARPLYSLLRKGKPWKWELEHKEAVK</sequence>
<organism evidence="4 5">
    <name type="scientific">Nothoprocta ornata</name>
    <dbReference type="NCBI Taxonomy" id="83376"/>
    <lineage>
        <taxon>Eukaryota</taxon>
        <taxon>Metazoa</taxon>
        <taxon>Chordata</taxon>
        <taxon>Craniata</taxon>
        <taxon>Vertebrata</taxon>
        <taxon>Euteleostomi</taxon>
        <taxon>Archelosauria</taxon>
        <taxon>Archosauria</taxon>
        <taxon>Dinosauria</taxon>
        <taxon>Saurischia</taxon>
        <taxon>Theropoda</taxon>
        <taxon>Coelurosauria</taxon>
        <taxon>Aves</taxon>
        <taxon>Palaeognathae</taxon>
        <taxon>Tinamiformes</taxon>
        <taxon>Tinamidae</taxon>
        <taxon>Nothoprocta</taxon>
    </lineage>
</organism>
<dbReference type="AlphaFoldDB" id="A0A7K7BIE4"/>
<keyword evidence="5" id="KW-1185">Reference proteome</keyword>
<feature type="domain" description="Reverse transcriptase" evidence="3">
    <location>
        <begin position="1"/>
        <end position="120"/>
    </location>
</feature>
<comment type="similarity">
    <text evidence="1">Belongs to the beta type-B retroviral polymerase family. HERV class-II K(HML-2) pol subfamily.</text>
</comment>
<dbReference type="GO" id="GO:0004523">
    <property type="term" value="F:RNA-DNA hybrid ribonuclease activity"/>
    <property type="evidence" value="ECO:0007669"/>
    <property type="project" value="UniProtKB-EC"/>
</dbReference>
<reference evidence="4 5" key="1">
    <citation type="submission" date="2019-09" db="EMBL/GenBank/DDBJ databases">
        <title>Bird 10,000 Genomes (B10K) Project - Family phase.</title>
        <authorList>
            <person name="Zhang G."/>
        </authorList>
    </citation>
    <scope>NUCLEOTIDE SEQUENCE [LARGE SCALE GENOMIC DNA]</scope>
    <source>
        <strain evidence="4">B10K-MSB-03</strain>
    </source>
</reference>
<dbReference type="Pfam" id="PF00078">
    <property type="entry name" value="RVT_1"/>
    <property type="match status" value="1"/>
</dbReference>
<feature type="non-terminal residue" evidence="4">
    <location>
        <position position="181"/>
    </location>
</feature>
<comment type="caution">
    <text evidence="4">The sequence shown here is derived from an EMBL/GenBank/DDBJ whole genome shotgun (WGS) entry which is preliminary data.</text>
</comment>
<proteinExistence type="inferred from homology"/>
<dbReference type="SUPFAM" id="SSF56672">
    <property type="entry name" value="DNA/RNA polymerases"/>
    <property type="match status" value="1"/>
</dbReference>
<gene>
    <name evidence="4" type="primary">Pol_2</name>
    <name evidence="4" type="ORF">NOTORN_R07436</name>
</gene>
<dbReference type="InterPro" id="IPR043128">
    <property type="entry name" value="Rev_trsase/Diguanyl_cyclase"/>
</dbReference>
<dbReference type="Gene3D" id="3.10.10.10">
    <property type="entry name" value="HIV Type 1 Reverse Transcriptase, subunit A, domain 1"/>
    <property type="match status" value="1"/>
</dbReference>
<dbReference type="PANTHER" id="PTHR33064">
    <property type="entry name" value="POL PROTEIN"/>
    <property type="match status" value="1"/>
</dbReference>
<dbReference type="PANTHER" id="PTHR33064:SF37">
    <property type="entry name" value="RIBONUCLEASE H"/>
    <property type="match status" value="1"/>
</dbReference>
<dbReference type="Proteomes" id="UP000531938">
    <property type="component" value="Unassembled WGS sequence"/>
</dbReference>
<protein>
    <recommendedName>
        <fullName evidence="2">ribonuclease H</fullName>
        <ecNumber evidence="2">3.1.26.4</ecNumber>
    </recommendedName>
</protein>
<dbReference type="EMBL" id="VZSH01000610">
    <property type="protein sequence ID" value="NWY08244.1"/>
    <property type="molecule type" value="Genomic_DNA"/>
</dbReference>
<evidence type="ECO:0000313" key="4">
    <source>
        <dbReference type="EMBL" id="NWY08244.1"/>
    </source>
</evidence>
<evidence type="ECO:0000313" key="5">
    <source>
        <dbReference type="Proteomes" id="UP000531938"/>
    </source>
</evidence>
<dbReference type="InterPro" id="IPR051320">
    <property type="entry name" value="Viral_Replic_Matur_Polypro"/>
</dbReference>
<feature type="non-terminal residue" evidence="4">
    <location>
        <position position="1"/>
    </location>
</feature>
<dbReference type="PROSITE" id="PS50878">
    <property type="entry name" value="RT_POL"/>
    <property type="match status" value="1"/>
</dbReference>